<name>A0ACB9DH60_ARCLA</name>
<reference evidence="2" key="1">
    <citation type="journal article" date="2022" name="Mol. Ecol. Resour.">
        <title>The genomes of chicory, endive, great burdock and yacon provide insights into Asteraceae palaeo-polyploidization history and plant inulin production.</title>
        <authorList>
            <person name="Fan W."/>
            <person name="Wang S."/>
            <person name="Wang H."/>
            <person name="Wang A."/>
            <person name="Jiang F."/>
            <person name="Liu H."/>
            <person name="Zhao H."/>
            <person name="Xu D."/>
            <person name="Zhang Y."/>
        </authorList>
    </citation>
    <scope>NUCLEOTIDE SEQUENCE [LARGE SCALE GENOMIC DNA]</scope>
    <source>
        <strain evidence="2">cv. Niubang</strain>
    </source>
</reference>
<evidence type="ECO:0000313" key="1">
    <source>
        <dbReference type="EMBL" id="KAI3746003.1"/>
    </source>
</evidence>
<keyword evidence="2" id="KW-1185">Reference proteome</keyword>
<dbReference type="Proteomes" id="UP001055879">
    <property type="component" value="Linkage Group LG03"/>
</dbReference>
<comment type="caution">
    <text evidence="1">The sequence shown here is derived from an EMBL/GenBank/DDBJ whole genome shotgun (WGS) entry which is preliminary data.</text>
</comment>
<organism evidence="1 2">
    <name type="scientific">Arctium lappa</name>
    <name type="common">Greater burdock</name>
    <name type="synonym">Lappa major</name>
    <dbReference type="NCBI Taxonomy" id="4217"/>
    <lineage>
        <taxon>Eukaryota</taxon>
        <taxon>Viridiplantae</taxon>
        <taxon>Streptophyta</taxon>
        <taxon>Embryophyta</taxon>
        <taxon>Tracheophyta</taxon>
        <taxon>Spermatophyta</taxon>
        <taxon>Magnoliopsida</taxon>
        <taxon>eudicotyledons</taxon>
        <taxon>Gunneridae</taxon>
        <taxon>Pentapetalae</taxon>
        <taxon>asterids</taxon>
        <taxon>campanulids</taxon>
        <taxon>Asterales</taxon>
        <taxon>Asteraceae</taxon>
        <taxon>Carduoideae</taxon>
        <taxon>Cardueae</taxon>
        <taxon>Arctiinae</taxon>
        <taxon>Arctium</taxon>
    </lineage>
</organism>
<protein>
    <submittedName>
        <fullName evidence="1">Uncharacterized protein</fullName>
    </submittedName>
</protein>
<dbReference type="EMBL" id="CM042049">
    <property type="protein sequence ID" value="KAI3746003.1"/>
    <property type="molecule type" value="Genomic_DNA"/>
</dbReference>
<evidence type="ECO:0000313" key="2">
    <source>
        <dbReference type="Proteomes" id="UP001055879"/>
    </source>
</evidence>
<reference evidence="1 2" key="2">
    <citation type="journal article" date="2022" name="Mol. Ecol. Resour.">
        <title>The genomes of chicory, endive, great burdock and yacon provide insights into Asteraceae paleo-polyploidization history and plant inulin production.</title>
        <authorList>
            <person name="Fan W."/>
            <person name="Wang S."/>
            <person name="Wang H."/>
            <person name="Wang A."/>
            <person name="Jiang F."/>
            <person name="Liu H."/>
            <person name="Zhao H."/>
            <person name="Xu D."/>
            <person name="Zhang Y."/>
        </authorList>
    </citation>
    <scope>NUCLEOTIDE SEQUENCE [LARGE SCALE GENOMIC DNA]</scope>
    <source>
        <strain evidence="2">cv. Niubang</strain>
    </source>
</reference>
<proteinExistence type="predicted"/>
<gene>
    <name evidence="1" type="ORF">L6452_08418</name>
</gene>
<accession>A0ACB9DH60</accession>
<sequence>MGLKLRLKIEELRWKFFKFGAVGSDRFIVVNRKEKTAHTLSHHRTILSNRFIHLALNLHDIISLMPTTCLLKFLYQLRKTHDIWKSI</sequence>